<reference evidence="6 7" key="1">
    <citation type="journal article" date="2014" name="PLoS ONE">
        <title>Global Analysis of Gene Expression Profiles in Physic Nut (Jatropha curcas L.) Seedlings Exposed to Salt Stress.</title>
        <authorList>
            <person name="Zhang L."/>
            <person name="Zhang C."/>
            <person name="Wu P."/>
            <person name="Chen Y."/>
            <person name="Li M."/>
            <person name="Jiang H."/>
            <person name="Wu G."/>
        </authorList>
    </citation>
    <scope>NUCLEOTIDE SEQUENCE [LARGE SCALE GENOMIC DNA]</scope>
    <source>
        <strain evidence="7">cv. GZQX0401</strain>
        <tissue evidence="6">Young leaves</tissue>
    </source>
</reference>
<comment type="similarity">
    <text evidence="1">Belongs to the tRNA pseudouridine synthase TruA family.</text>
</comment>
<dbReference type="EMBL" id="KK914829">
    <property type="protein sequence ID" value="KDP27512.1"/>
    <property type="molecule type" value="Genomic_DNA"/>
</dbReference>
<dbReference type="OrthoDB" id="25767at2759"/>
<dbReference type="FunFam" id="3.30.70.660:FF:000010">
    <property type="entry name" value="tRNA pseudouridine synthase"/>
    <property type="match status" value="1"/>
</dbReference>
<evidence type="ECO:0000313" key="6">
    <source>
        <dbReference type="EMBL" id="KDP27512.1"/>
    </source>
</evidence>
<dbReference type="NCBIfam" id="TIGR00071">
    <property type="entry name" value="hisT_truA"/>
    <property type="match status" value="1"/>
</dbReference>
<dbReference type="InterPro" id="IPR020103">
    <property type="entry name" value="PsdUridine_synth_cat_dom_sf"/>
</dbReference>
<sequence length="440" mass="50531">MSQEELLINLNSQIASLRTRIKELEADNAKLSTQLSNCSCNEAKEKLDSSTVQFSKSSVEKSGEINYGEVKSTRKKTREKTPGTGYHTRTINHHMRRYVALKVMYFGQRFYGFSSEGQMDPTVESEIFKALERTRLLIGEKKEIQYSRCGRTDKGVSAVGQVIALFLRSKLKNVGAVDKFSGESEEHNEEEIDYVRVLNRVLPNDIRILGWCPVPNDFNARFSCLSREYKYFFWGDNLNLLAMESASKKFIGEHDFRNFCKMDAANVHNYRRHITSFEILPCNMRFEGNQLCEIKIRGSAFLWHQVRCMVAVLFMVGQGLESPDVIDLLLDADRTPRKPQYPMAPEIPLVLHSCEFEDLRFTCSTDAGQALRTHLENECQLYQLQAAIFHEALLSCLPFSNDRSSFNNGTVKKKASHIPLMLRPTEPSYGERRAKLEMRR</sequence>
<dbReference type="Gene3D" id="3.30.70.660">
    <property type="entry name" value="Pseudouridine synthase I, catalytic domain, C-terminal subdomain"/>
    <property type="match status" value="1"/>
</dbReference>
<feature type="domain" description="Pseudouridine synthase I TruA alpha/beta" evidence="5">
    <location>
        <begin position="246"/>
        <end position="357"/>
    </location>
</feature>
<dbReference type="GO" id="GO:0005737">
    <property type="term" value="C:cytoplasm"/>
    <property type="evidence" value="ECO:0007669"/>
    <property type="project" value="TreeGrafter"/>
</dbReference>
<dbReference type="GO" id="GO:0003723">
    <property type="term" value="F:RNA binding"/>
    <property type="evidence" value="ECO:0007669"/>
    <property type="project" value="InterPro"/>
</dbReference>
<feature type="coiled-coil region" evidence="4">
    <location>
        <begin position="7"/>
        <end position="41"/>
    </location>
</feature>
<dbReference type="PANTHER" id="PTHR11142:SF5">
    <property type="entry name" value="TRNA PSEUDOURIDINE(38_39) SYNTHASE"/>
    <property type="match status" value="1"/>
</dbReference>
<dbReference type="GO" id="GO:0005634">
    <property type="term" value="C:nucleus"/>
    <property type="evidence" value="ECO:0007669"/>
    <property type="project" value="TreeGrafter"/>
</dbReference>
<keyword evidence="7" id="KW-1185">Reference proteome</keyword>
<dbReference type="HAMAP" id="MF_00171">
    <property type="entry name" value="TruA"/>
    <property type="match status" value="1"/>
</dbReference>
<keyword evidence="2" id="KW-0819">tRNA processing</keyword>
<protein>
    <recommendedName>
        <fullName evidence="5">Pseudouridine synthase I TruA alpha/beta domain-containing protein</fullName>
    </recommendedName>
</protein>
<keyword evidence="4" id="KW-0175">Coiled coil</keyword>
<dbReference type="InterPro" id="IPR001406">
    <property type="entry name" value="PsdUridine_synth_TruA"/>
</dbReference>
<evidence type="ECO:0000259" key="5">
    <source>
        <dbReference type="Pfam" id="PF01416"/>
    </source>
</evidence>
<dbReference type="SUPFAM" id="SSF55120">
    <property type="entry name" value="Pseudouridine synthase"/>
    <property type="match status" value="1"/>
</dbReference>
<dbReference type="InterPro" id="IPR020094">
    <property type="entry name" value="TruA/RsuA/RluB/E/F_N"/>
</dbReference>
<dbReference type="Proteomes" id="UP000027138">
    <property type="component" value="Unassembled WGS sequence"/>
</dbReference>
<dbReference type="GO" id="GO:0009982">
    <property type="term" value="F:pseudouridine synthase activity"/>
    <property type="evidence" value="ECO:0007669"/>
    <property type="project" value="InterPro"/>
</dbReference>
<dbReference type="GO" id="GO:1990481">
    <property type="term" value="P:mRNA pseudouridine synthesis"/>
    <property type="evidence" value="ECO:0007669"/>
    <property type="project" value="TreeGrafter"/>
</dbReference>
<dbReference type="STRING" id="180498.A0A067JUE1"/>
<evidence type="ECO:0000313" key="7">
    <source>
        <dbReference type="Proteomes" id="UP000027138"/>
    </source>
</evidence>
<keyword evidence="3" id="KW-0413">Isomerase</keyword>
<gene>
    <name evidence="6" type="ORF">JCGZ_20152</name>
</gene>
<dbReference type="FunFam" id="3.30.70.580:FF:000012">
    <property type="entry name" value="tRNA pseudouridine synthase"/>
    <property type="match status" value="1"/>
</dbReference>
<dbReference type="Gene3D" id="3.30.70.580">
    <property type="entry name" value="Pseudouridine synthase I, catalytic domain, N-terminal subdomain"/>
    <property type="match status" value="1"/>
</dbReference>
<organism evidence="6 7">
    <name type="scientific">Jatropha curcas</name>
    <name type="common">Barbados nut</name>
    <dbReference type="NCBI Taxonomy" id="180498"/>
    <lineage>
        <taxon>Eukaryota</taxon>
        <taxon>Viridiplantae</taxon>
        <taxon>Streptophyta</taxon>
        <taxon>Embryophyta</taxon>
        <taxon>Tracheophyta</taxon>
        <taxon>Spermatophyta</taxon>
        <taxon>Magnoliopsida</taxon>
        <taxon>eudicotyledons</taxon>
        <taxon>Gunneridae</taxon>
        <taxon>Pentapetalae</taxon>
        <taxon>rosids</taxon>
        <taxon>fabids</taxon>
        <taxon>Malpighiales</taxon>
        <taxon>Euphorbiaceae</taxon>
        <taxon>Crotonoideae</taxon>
        <taxon>Jatropheae</taxon>
        <taxon>Jatropha</taxon>
    </lineage>
</organism>
<evidence type="ECO:0000256" key="2">
    <source>
        <dbReference type="ARBA" id="ARBA00022694"/>
    </source>
</evidence>
<evidence type="ECO:0000256" key="3">
    <source>
        <dbReference type="ARBA" id="ARBA00023235"/>
    </source>
</evidence>
<dbReference type="InterPro" id="IPR020097">
    <property type="entry name" value="PsdUridine_synth_TruA_a/b_dom"/>
</dbReference>
<dbReference type="InterPro" id="IPR020095">
    <property type="entry name" value="PsdUridine_synth_TruA_C"/>
</dbReference>
<evidence type="ECO:0000256" key="1">
    <source>
        <dbReference type="ARBA" id="ARBA00009375"/>
    </source>
</evidence>
<name>A0A067JUE1_JATCU</name>
<accession>A0A067JUE1</accession>
<proteinExistence type="inferred from homology"/>
<dbReference type="Pfam" id="PF01416">
    <property type="entry name" value="PseudoU_synth_1"/>
    <property type="match status" value="1"/>
</dbReference>
<dbReference type="CDD" id="cd02569">
    <property type="entry name" value="PseudoU_synth_ScPus3"/>
    <property type="match status" value="1"/>
</dbReference>
<evidence type="ECO:0000256" key="4">
    <source>
        <dbReference type="SAM" id="Coils"/>
    </source>
</evidence>
<dbReference type="PANTHER" id="PTHR11142">
    <property type="entry name" value="PSEUDOURIDYLATE SYNTHASE"/>
    <property type="match status" value="1"/>
</dbReference>
<dbReference type="InterPro" id="IPR041707">
    <property type="entry name" value="Pus3-like"/>
</dbReference>
<dbReference type="AlphaFoldDB" id="A0A067JUE1"/>
<dbReference type="GO" id="GO:0031119">
    <property type="term" value="P:tRNA pseudouridine synthesis"/>
    <property type="evidence" value="ECO:0007669"/>
    <property type="project" value="TreeGrafter"/>
</dbReference>